<evidence type="ECO:0000313" key="3">
    <source>
        <dbReference type="EMBL" id="MPC80104.1"/>
    </source>
</evidence>
<evidence type="ECO:0000256" key="1">
    <source>
        <dbReference type="SAM" id="MobiDB-lite"/>
    </source>
</evidence>
<evidence type="ECO:0000313" key="4">
    <source>
        <dbReference type="Proteomes" id="UP000324222"/>
    </source>
</evidence>
<protein>
    <submittedName>
        <fullName evidence="3">Uncharacterized protein</fullName>
    </submittedName>
</protein>
<comment type="caution">
    <text evidence="3">The sequence shown here is derived from an EMBL/GenBank/DDBJ whole genome shotgun (WGS) entry which is preliminary data.</text>
</comment>
<name>A0A5B7IHU4_PORTR</name>
<organism evidence="3 4">
    <name type="scientific">Portunus trituberculatus</name>
    <name type="common">Swimming crab</name>
    <name type="synonym">Neptunus trituberculatus</name>
    <dbReference type="NCBI Taxonomy" id="210409"/>
    <lineage>
        <taxon>Eukaryota</taxon>
        <taxon>Metazoa</taxon>
        <taxon>Ecdysozoa</taxon>
        <taxon>Arthropoda</taxon>
        <taxon>Crustacea</taxon>
        <taxon>Multicrustacea</taxon>
        <taxon>Malacostraca</taxon>
        <taxon>Eumalacostraca</taxon>
        <taxon>Eucarida</taxon>
        <taxon>Decapoda</taxon>
        <taxon>Pleocyemata</taxon>
        <taxon>Brachyura</taxon>
        <taxon>Eubrachyura</taxon>
        <taxon>Portunoidea</taxon>
        <taxon>Portunidae</taxon>
        <taxon>Portuninae</taxon>
        <taxon>Portunus</taxon>
    </lineage>
</organism>
<feature type="chain" id="PRO_5023052560" evidence="2">
    <location>
        <begin position="19"/>
        <end position="92"/>
    </location>
</feature>
<proteinExistence type="predicted"/>
<sequence length="92" mass="9967">MIIISIVVVIIITRHAEFAFVAFEVLICKFPPQQLRAPPHSVPPLPISSLLVSPRSTPPSSAPPRPASPRTTVASPPPLHTQYIDTTAKKII</sequence>
<feature type="region of interest" description="Disordered" evidence="1">
    <location>
        <begin position="48"/>
        <end position="80"/>
    </location>
</feature>
<dbReference type="EMBL" id="VSRR010053015">
    <property type="protein sequence ID" value="MPC80104.1"/>
    <property type="molecule type" value="Genomic_DNA"/>
</dbReference>
<keyword evidence="2" id="KW-0732">Signal</keyword>
<dbReference type="AlphaFoldDB" id="A0A5B7IHU4"/>
<feature type="signal peptide" evidence="2">
    <location>
        <begin position="1"/>
        <end position="18"/>
    </location>
</feature>
<gene>
    <name evidence="3" type="ORF">E2C01_074671</name>
</gene>
<reference evidence="3 4" key="1">
    <citation type="submission" date="2019-05" db="EMBL/GenBank/DDBJ databases">
        <title>Another draft genome of Portunus trituberculatus and its Hox gene families provides insights of decapod evolution.</title>
        <authorList>
            <person name="Jeong J.-H."/>
            <person name="Song I."/>
            <person name="Kim S."/>
            <person name="Choi T."/>
            <person name="Kim D."/>
            <person name="Ryu S."/>
            <person name="Kim W."/>
        </authorList>
    </citation>
    <scope>NUCLEOTIDE SEQUENCE [LARGE SCALE GENOMIC DNA]</scope>
    <source>
        <tissue evidence="3">Muscle</tissue>
    </source>
</reference>
<dbReference type="Proteomes" id="UP000324222">
    <property type="component" value="Unassembled WGS sequence"/>
</dbReference>
<accession>A0A5B7IHU4</accession>
<evidence type="ECO:0000256" key="2">
    <source>
        <dbReference type="SAM" id="SignalP"/>
    </source>
</evidence>
<feature type="compositionally biased region" description="Pro residues" evidence="1">
    <location>
        <begin position="56"/>
        <end position="67"/>
    </location>
</feature>
<keyword evidence="4" id="KW-1185">Reference proteome</keyword>